<dbReference type="SUPFAM" id="SSF54637">
    <property type="entry name" value="Thioesterase/thiol ester dehydrase-isomerase"/>
    <property type="match status" value="1"/>
</dbReference>
<sequence length="364" mass="40712">MDSVIADLDKSGLYQTPVAVHAVNSTVQASTSPWAPGFDIGIFLGLLSKLLSYITVWRLFVLVLVLGNLKNVPLIWHLRIVNAFRFCLRTQRPKVPVTPAQLFQPIITTTYAPIMEIDFNLHKTNSSYFSDIDIARTHLVCTLFSTGIEQMRGGTAAITGSKRPVFGLPVGGVSCTFKKELKPYEPYELWTRVLSWDEKWIYIVTHFVRKGAIAPRKYTLYPQQNDGERKTGEKTAAVEGNEDVVATALSKCVFKQGRRTIVPELMLQLSGLLPPEPPDRTEAVDHCESKEEKEKEESEWERIERERKRGLKVAATLGAQSQNALEREFTADGEALGRHADGTGFVGVVSTLAQLARLKRDQIL</sequence>
<accession>A0A2T3AP27</accession>
<dbReference type="Gene3D" id="3.10.129.10">
    <property type="entry name" value="Hotdog Thioesterase"/>
    <property type="match status" value="1"/>
</dbReference>
<evidence type="ECO:0000256" key="2">
    <source>
        <dbReference type="SAM" id="MobiDB-lite"/>
    </source>
</evidence>
<dbReference type="PANTHER" id="PTHR12475">
    <property type="match status" value="1"/>
</dbReference>
<dbReference type="CDD" id="cd00586">
    <property type="entry name" value="4HBT"/>
    <property type="match status" value="1"/>
</dbReference>
<dbReference type="GeneID" id="36569509"/>
<proteinExistence type="inferred from homology"/>
<reference evidence="3 4" key="1">
    <citation type="journal article" date="2018" name="New Phytol.">
        <title>Comparative genomics and transcriptomics depict ericoid mycorrhizal fungi as versatile saprotrophs and plant mutualists.</title>
        <authorList>
            <person name="Martino E."/>
            <person name="Morin E."/>
            <person name="Grelet G.A."/>
            <person name="Kuo A."/>
            <person name="Kohler A."/>
            <person name="Daghino S."/>
            <person name="Barry K.W."/>
            <person name="Cichocki N."/>
            <person name="Clum A."/>
            <person name="Dockter R.B."/>
            <person name="Hainaut M."/>
            <person name="Kuo R.C."/>
            <person name="LaButti K."/>
            <person name="Lindahl B.D."/>
            <person name="Lindquist E.A."/>
            <person name="Lipzen A."/>
            <person name="Khouja H.R."/>
            <person name="Magnuson J."/>
            <person name="Murat C."/>
            <person name="Ohm R.A."/>
            <person name="Singer S.W."/>
            <person name="Spatafora J.W."/>
            <person name="Wang M."/>
            <person name="Veneault-Fourrey C."/>
            <person name="Henrissat B."/>
            <person name="Grigoriev I.V."/>
            <person name="Martin F.M."/>
            <person name="Perotto S."/>
        </authorList>
    </citation>
    <scope>NUCLEOTIDE SEQUENCE [LARGE SCALE GENOMIC DNA]</scope>
    <source>
        <strain evidence="3 4">ATCC 22711</strain>
    </source>
</reference>
<organism evidence="3 4">
    <name type="scientific">Amorphotheca resinae ATCC 22711</name>
    <dbReference type="NCBI Taxonomy" id="857342"/>
    <lineage>
        <taxon>Eukaryota</taxon>
        <taxon>Fungi</taxon>
        <taxon>Dikarya</taxon>
        <taxon>Ascomycota</taxon>
        <taxon>Pezizomycotina</taxon>
        <taxon>Leotiomycetes</taxon>
        <taxon>Helotiales</taxon>
        <taxon>Amorphothecaceae</taxon>
        <taxon>Amorphotheca</taxon>
    </lineage>
</organism>
<dbReference type="OrthoDB" id="265761at2759"/>
<dbReference type="PANTHER" id="PTHR12475:SF4">
    <property type="entry name" value="PROTEIN THEM6"/>
    <property type="match status" value="1"/>
</dbReference>
<keyword evidence="4" id="KW-1185">Reference proteome</keyword>
<gene>
    <name evidence="3" type="ORF">M430DRAFT_111298</name>
</gene>
<name>A0A2T3AP27_AMORE</name>
<dbReference type="InParanoid" id="A0A2T3AP27"/>
<protein>
    <recommendedName>
        <fullName evidence="5">Thioesterase domain-containing protein</fullName>
    </recommendedName>
</protein>
<dbReference type="Proteomes" id="UP000241818">
    <property type="component" value="Unassembled WGS sequence"/>
</dbReference>
<dbReference type="EMBL" id="KZ679020">
    <property type="protein sequence ID" value="PSS06682.1"/>
    <property type="molecule type" value="Genomic_DNA"/>
</dbReference>
<evidence type="ECO:0000313" key="4">
    <source>
        <dbReference type="Proteomes" id="UP000241818"/>
    </source>
</evidence>
<dbReference type="AlphaFoldDB" id="A0A2T3AP27"/>
<evidence type="ECO:0008006" key="5">
    <source>
        <dbReference type="Google" id="ProtNLM"/>
    </source>
</evidence>
<dbReference type="RefSeq" id="XP_024716412.1">
    <property type="nucleotide sequence ID" value="XM_024861428.1"/>
</dbReference>
<dbReference type="Pfam" id="PF13279">
    <property type="entry name" value="4HBT_2"/>
    <property type="match status" value="1"/>
</dbReference>
<evidence type="ECO:0000256" key="1">
    <source>
        <dbReference type="ARBA" id="ARBA00038476"/>
    </source>
</evidence>
<dbReference type="InterPro" id="IPR051490">
    <property type="entry name" value="THEM6_lcsJ_thioesterase"/>
</dbReference>
<feature type="region of interest" description="Disordered" evidence="2">
    <location>
        <begin position="272"/>
        <end position="301"/>
    </location>
</feature>
<feature type="compositionally biased region" description="Basic and acidic residues" evidence="2">
    <location>
        <begin position="277"/>
        <end position="301"/>
    </location>
</feature>
<comment type="similarity">
    <text evidence="1">Belongs to the lcsJ thioesterase family.</text>
</comment>
<dbReference type="InterPro" id="IPR029069">
    <property type="entry name" value="HotDog_dom_sf"/>
</dbReference>
<evidence type="ECO:0000313" key="3">
    <source>
        <dbReference type="EMBL" id="PSS06682.1"/>
    </source>
</evidence>